<evidence type="ECO:0000313" key="2">
    <source>
        <dbReference type="EMBL" id="JAE38330.1"/>
    </source>
</evidence>
<reference evidence="2" key="2">
    <citation type="journal article" date="2015" name="Data Brief">
        <title>Shoot transcriptome of the giant reed, Arundo donax.</title>
        <authorList>
            <person name="Barrero R.A."/>
            <person name="Guerrero F.D."/>
            <person name="Moolhuijzen P."/>
            <person name="Goolsby J.A."/>
            <person name="Tidwell J."/>
            <person name="Bellgard S.E."/>
            <person name="Bellgard M.I."/>
        </authorList>
    </citation>
    <scope>NUCLEOTIDE SEQUENCE</scope>
    <source>
        <tissue evidence="2">Shoot tissue taken approximately 20 cm above the soil surface</tissue>
    </source>
</reference>
<dbReference type="AlphaFoldDB" id="A0A0A9HME2"/>
<name>A0A0A9HME2_ARUDO</name>
<evidence type="ECO:0000256" key="1">
    <source>
        <dbReference type="SAM" id="MobiDB-lite"/>
    </source>
</evidence>
<proteinExistence type="predicted"/>
<dbReference type="EMBL" id="GBRH01159566">
    <property type="protein sequence ID" value="JAE38330.1"/>
    <property type="molecule type" value="Transcribed_RNA"/>
</dbReference>
<organism evidence="2">
    <name type="scientific">Arundo donax</name>
    <name type="common">Giant reed</name>
    <name type="synonym">Donax arundinaceus</name>
    <dbReference type="NCBI Taxonomy" id="35708"/>
    <lineage>
        <taxon>Eukaryota</taxon>
        <taxon>Viridiplantae</taxon>
        <taxon>Streptophyta</taxon>
        <taxon>Embryophyta</taxon>
        <taxon>Tracheophyta</taxon>
        <taxon>Spermatophyta</taxon>
        <taxon>Magnoliopsida</taxon>
        <taxon>Liliopsida</taxon>
        <taxon>Poales</taxon>
        <taxon>Poaceae</taxon>
        <taxon>PACMAD clade</taxon>
        <taxon>Arundinoideae</taxon>
        <taxon>Arundineae</taxon>
        <taxon>Arundo</taxon>
    </lineage>
</organism>
<sequence length="40" mass="4516">MAAVEPLGFNPSWPRHDRGRDPVQITGVQRELTTGGARWR</sequence>
<reference evidence="2" key="1">
    <citation type="submission" date="2014-09" db="EMBL/GenBank/DDBJ databases">
        <authorList>
            <person name="Magalhaes I.L.F."/>
            <person name="Oliveira U."/>
            <person name="Santos F.R."/>
            <person name="Vidigal T.H.D.A."/>
            <person name="Brescovit A.D."/>
            <person name="Santos A.J."/>
        </authorList>
    </citation>
    <scope>NUCLEOTIDE SEQUENCE</scope>
    <source>
        <tissue evidence="2">Shoot tissue taken approximately 20 cm above the soil surface</tissue>
    </source>
</reference>
<feature type="region of interest" description="Disordered" evidence="1">
    <location>
        <begin position="1"/>
        <end position="40"/>
    </location>
</feature>
<accession>A0A0A9HME2</accession>
<protein>
    <submittedName>
        <fullName evidence="2">Uncharacterized protein</fullName>
    </submittedName>
</protein>